<dbReference type="Pfam" id="PF08569">
    <property type="entry name" value="Mo25"/>
    <property type="match status" value="1"/>
</dbReference>
<dbReference type="AlphaFoldDB" id="A0A1M7ZZW4"/>
<dbReference type="SUPFAM" id="SSF48371">
    <property type="entry name" value="ARM repeat"/>
    <property type="match status" value="1"/>
</dbReference>
<dbReference type="EMBL" id="LT671821">
    <property type="protein sequence ID" value="SHO75729.1"/>
    <property type="molecule type" value="Genomic_DNA"/>
</dbReference>
<evidence type="ECO:0000256" key="1">
    <source>
        <dbReference type="ARBA" id="ARBA00011012"/>
    </source>
</evidence>
<accession>A0A1M7ZZW4</accession>
<dbReference type="VEuPathDB" id="FungiDB:MSYG_0060"/>
<dbReference type="OrthoDB" id="609103at2759"/>
<dbReference type="Proteomes" id="UP000186303">
    <property type="component" value="Chromosome 1"/>
</dbReference>
<organism evidence="2 3">
    <name type="scientific">Malassezia sympodialis (strain ATCC 42132)</name>
    <name type="common">Atopic eczema-associated yeast</name>
    <dbReference type="NCBI Taxonomy" id="1230383"/>
    <lineage>
        <taxon>Eukaryota</taxon>
        <taxon>Fungi</taxon>
        <taxon>Dikarya</taxon>
        <taxon>Basidiomycota</taxon>
        <taxon>Ustilaginomycotina</taxon>
        <taxon>Malasseziomycetes</taxon>
        <taxon>Malasseziales</taxon>
        <taxon>Malasseziaceae</taxon>
        <taxon>Malassezia</taxon>
    </lineage>
</organism>
<dbReference type="PANTHER" id="PTHR10182:SF3">
    <property type="entry name" value="PROTEIN MO25"/>
    <property type="match status" value="1"/>
</dbReference>
<evidence type="ECO:0000313" key="3">
    <source>
        <dbReference type="Proteomes" id="UP000186303"/>
    </source>
</evidence>
<name>A0A1M7ZZW4_MALS4</name>
<dbReference type="GO" id="GO:0035556">
    <property type="term" value="P:intracellular signal transduction"/>
    <property type="evidence" value="ECO:0007669"/>
    <property type="project" value="TreeGrafter"/>
</dbReference>
<dbReference type="PANTHER" id="PTHR10182">
    <property type="entry name" value="CALCIUM-BINDING PROTEIN 39-RELATED"/>
    <property type="match status" value="1"/>
</dbReference>
<dbReference type="InterPro" id="IPR011989">
    <property type="entry name" value="ARM-like"/>
</dbReference>
<dbReference type="InterPro" id="IPR016024">
    <property type="entry name" value="ARM-type_fold"/>
</dbReference>
<gene>
    <name evidence="2" type="ORF">MSYG_0060</name>
</gene>
<dbReference type="GO" id="GO:0043539">
    <property type="term" value="F:protein serine/threonine kinase activator activity"/>
    <property type="evidence" value="ECO:0007669"/>
    <property type="project" value="TreeGrafter"/>
</dbReference>
<dbReference type="OMA" id="AYDHKES"/>
<dbReference type="InterPro" id="IPR013878">
    <property type="entry name" value="Mo25"/>
</dbReference>
<evidence type="ECO:0000313" key="2">
    <source>
        <dbReference type="EMBL" id="SHO75729.1"/>
    </source>
</evidence>
<proteinExistence type="inferred from homology"/>
<keyword evidence="3" id="KW-1185">Reference proteome</keyword>
<protein>
    <submittedName>
        <fullName evidence="2">Similar to S.cerevisiae protein HYM1 (Component of the RAM signaling network)</fullName>
    </submittedName>
</protein>
<dbReference type="STRING" id="1230383.A0A1M7ZZW4"/>
<comment type="similarity">
    <text evidence="1">Belongs to the Mo25 family.</text>
</comment>
<sequence>MNLLFKSRQRSPSELVRLLRELSMRLGASVTVDGSWFLADVPQSSESRRKVHEEIWQALQQSKLVLYGEGDSEPVPEQVAQLAQEVYQQQLMPCLLTVMPRVEFETRKDIVQVFIALLQRQIGSRRPTVEYLRSHPTVVLMAFHGYDVPDMAMNTGLLLNEMVQHEPLAKILLYSDDLARFPTYIETTSFSVSCDAFKNLRDALLLHRTMAAEYLQQNYDTFFAMFTKLLDSSNYVTRRQSLKLLSELLVDRAHYSTMVRYVSSEENLKRIMNALRDRSKHIQLEAFHVFKVFVANPKKTPAVEAILRRNKARLLTFLQDFLSDRTDESFMDERQYILQIISAMPSKS</sequence>
<dbReference type="Gene3D" id="1.25.10.10">
    <property type="entry name" value="Leucine-rich Repeat Variant"/>
    <property type="match status" value="1"/>
</dbReference>
<reference evidence="3" key="1">
    <citation type="journal article" date="2017" name="Nucleic Acids Res.">
        <title>Proteogenomics produces comprehensive and highly accurate protein-coding gene annotation in a complete genome assembly of Malassezia sympodialis.</title>
        <authorList>
            <person name="Zhu Y."/>
            <person name="Engstroem P.G."/>
            <person name="Tellgren-Roth C."/>
            <person name="Baudo C.D."/>
            <person name="Kennell J.C."/>
            <person name="Sun S."/>
            <person name="Billmyre R.B."/>
            <person name="Schroeder M.S."/>
            <person name="Andersson A."/>
            <person name="Holm T."/>
            <person name="Sigurgeirsson B."/>
            <person name="Wu G."/>
            <person name="Sankaranarayanan S.R."/>
            <person name="Siddharthan R."/>
            <person name="Sanyal K."/>
            <person name="Lundeberg J."/>
            <person name="Nystedt B."/>
            <person name="Boekhout T."/>
            <person name="Dawson T.L. Jr."/>
            <person name="Heitman J."/>
            <person name="Scheynius A."/>
            <person name="Lehtioe J."/>
        </authorList>
    </citation>
    <scope>NUCLEOTIDE SEQUENCE [LARGE SCALE GENOMIC DNA]</scope>
    <source>
        <strain evidence="3">ATCC 42132</strain>
    </source>
</reference>